<dbReference type="Proteomes" id="UP001324993">
    <property type="component" value="Chromosome"/>
</dbReference>
<dbReference type="Pfam" id="PF00005">
    <property type="entry name" value="ABC_tran"/>
    <property type="match status" value="2"/>
</dbReference>
<evidence type="ECO:0000256" key="4">
    <source>
        <dbReference type="ARBA" id="ARBA00022763"/>
    </source>
</evidence>
<dbReference type="PANTHER" id="PTHR42855:SF1">
    <property type="entry name" value="ABC TRANSPORTER DOMAIN-CONTAINING PROTEIN"/>
    <property type="match status" value="1"/>
</dbReference>
<keyword evidence="7 9" id="KW-0238">DNA-binding</keyword>
<dbReference type="Gene3D" id="3.40.50.300">
    <property type="entry name" value="P-loop containing nucleotide triphosphate hydrolases"/>
    <property type="match status" value="2"/>
</dbReference>
<feature type="binding site" evidence="9">
    <location>
        <begin position="352"/>
        <end position="359"/>
    </location>
    <ligand>
        <name>ATP</name>
        <dbReference type="ChEBI" id="CHEBI:30616"/>
        <label>2</label>
    </ligand>
</feature>
<evidence type="ECO:0000256" key="3">
    <source>
        <dbReference type="ARBA" id="ARBA00022741"/>
    </source>
</evidence>
<dbReference type="InterPro" id="IPR032781">
    <property type="entry name" value="ABC_tran_Xtn"/>
</dbReference>
<feature type="region of interest" description="Disordered" evidence="10">
    <location>
        <begin position="533"/>
        <end position="555"/>
    </location>
</feature>
<dbReference type="InterPro" id="IPR017871">
    <property type="entry name" value="ABC_transporter-like_CS"/>
</dbReference>
<feature type="binding site" evidence="9">
    <location>
        <begin position="35"/>
        <end position="42"/>
    </location>
    <ligand>
        <name>ATP</name>
        <dbReference type="ChEBI" id="CHEBI:30616"/>
        <label>1</label>
    </ligand>
</feature>
<keyword evidence="3 9" id="KW-0547">Nucleotide-binding</keyword>
<feature type="domain" description="ABC transporter" evidence="11">
    <location>
        <begin position="320"/>
        <end position="539"/>
    </location>
</feature>
<evidence type="ECO:0000256" key="7">
    <source>
        <dbReference type="ARBA" id="ARBA00023125"/>
    </source>
</evidence>
<dbReference type="InterPro" id="IPR043686">
    <property type="entry name" value="Uup"/>
</dbReference>
<evidence type="ECO:0000256" key="2">
    <source>
        <dbReference type="ARBA" id="ARBA00022737"/>
    </source>
</evidence>
<gene>
    <name evidence="9" type="primary">uup</name>
    <name evidence="12" type="ORF">SH580_01635</name>
</gene>
<feature type="domain" description="ABC transporter" evidence="11">
    <location>
        <begin position="3"/>
        <end position="253"/>
    </location>
</feature>
<dbReference type="SMART" id="SM00382">
    <property type="entry name" value="AAA"/>
    <property type="match status" value="2"/>
</dbReference>
<dbReference type="Gene3D" id="1.10.287.380">
    <property type="entry name" value="Valyl-tRNA synthetase, C-terminal domain"/>
    <property type="match status" value="1"/>
</dbReference>
<evidence type="ECO:0000256" key="5">
    <source>
        <dbReference type="ARBA" id="ARBA00022801"/>
    </source>
</evidence>
<proteinExistence type="inferred from homology"/>
<comment type="catalytic activity">
    <reaction evidence="9">
        <text>ATP + H2O = ADP + phosphate + H(+)</text>
        <dbReference type="Rhea" id="RHEA:13065"/>
        <dbReference type="ChEBI" id="CHEBI:15377"/>
        <dbReference type="ChEBI" id="CHEBI:15378"/>
        <dbReference type="ChEBI" id="CHEBI:30616"/>
        <dbReference type="ChEBI" id="CHEBI:43474"/>
        <dbReference type="ChEBI" id="CHEBI:456216"/>
    </reaction>
</comment>
<evidence type="ECO:0000256" key="6">
    <source>
        <dbReference type="ARBA" id="ARBA00022840"/>
    </source>
</evidence>
<keyword evidence="13" id="KW-1185">Reference proteome</keyword>
<dbReference type="GO" id="GO:0005524">
    <property type="term" value="F:ATP binding"/>
    <property type="evidence" value="ECO:0007669"/>
    <property type="project" value="UniProtKB-KW"/>
</dbReference>
<evidence type="ECO:0000256" key="1">
    <source>
        <dbReference type="ARBA" id="ARBA00022490"/>
    </source>
</evidence>
<dbReference type="PANTHER" id="PTHR42855">
    <property type="entry name" value="ABC TRANSPORTER ATP-BINDING SUBUNIT"/>
    <property type="match status" value="1"/>
</dbReference>
<evidence type="ECO:0000256" key="9">
    <source>
        <dbReference type="HAMAP-Rule" id="MF_00848"/>
    </source>
</evidence>
<dbReference type="PROSITE" id="PS50893">
    <property type="entry name" value="ABC_TRANSPORTER_2"/>
    <property type="match status" value="2"/>
</dbReference>
<dbReference type="InterPro" id="IPR051309">
    <property type="entry name" value="ABCF_ATPase"/>
</dbReference>
<keyword evidence="4 9" id="KW-0227">DNA damage</keyword>
<dbReference type="Pfam" id="PF12848">
    <property type="entry name" value="ABC_tran_Xtn"/>
    <property type="match status" value="1"/>
</dbReference>
<accession>A0ABZ0RLJ2</accession>
<dbReference type="InterPro" id="IPR027417">
    <property type="entry name" value="P-loop_NTPase"/>
</dbReference>
<name>A0ABZ0RLJ2_9BACT</name>
<dbReference type="Pfam" id="PF16326">
    <property type="entry name" value="ABC_tran_CTD"/>
    <property type="match status" value="1"/>
</dbReference>
<comment type="function">
    <text evidence="9">Probably plays a role in ribosome assembly or function. May be involved in resolution of branched DNA intermediates that result from template switching in postreplication gaps. Binds DNA and has ATPase activity.</text>
</comment>
<keyword evidence="1 9" id="KW-0963">Cytoplasm</keyword>
<keyword evidence="8 9" id="KW-0234">DNA repair</keyword>
<comment type="similarity">
    <text evidence="9">Belongs to the ABC transporter superfamily. ABCF family. Uup subfamily.</text>
</comment>
<dbReference type="HAMAP" id="MF_00848">
    <property type="entry name" value="Uup"/>
    <property type="match status" value="1"/>
</dbReference>
<dbReference type="CDD" id="cd03221">
    <property type="entry name" value="ABCF_EF-3"/>
    <property type="match status" value="2"/>
</dbReference>
<evidence type="ECO:0000256" key="8">
    <source>
        <dbReference type="ARBA" id="ARBA00023204"/>
    </source>
</evidence>
<dbReference type="SUPFAM" id="SSF52540">
    <property type="entry name" value="P-loop containing nucleoside triphosphate hydrolases"/>
    <property type="match status" value="2"/>
</dbReference>
<dbReference type="InterPro" id="IPR032524">
    <property type="entry name" value="ABC_tran_C"/>
</dbReference>
<keyword evidence="6 9" id="KW-0067">ATP-binding</keyword>
<reference evidence="12 13" key="1">
    <citation type="submission" date="2023-11" db="EMBL/GenBank/DDBJ databases">
        <title>Coraliomargarita sp. nov., isolated from marine algae.</title>
        <authorList>
            <person name="Lee J.K."/>
            <person name="Baek J.H."/>
            <person name="Kim J.M."/>
            <person name="Choi D.G."/>
            <person name="Jeon C.O."/>
        </authorList>
    </citation>
    <scope>NUCLEOTIDE SEQUENCE [LARGE SCALE GENOMIC DNA]</scope>
    <source>
        <strain evidence="12 13">J2-16</strain>
    </source>
</reference>
<dbReference type="EC" id="3.6.1.-" evidence="9"/>
<evidence type="ECO:0000256" key="10">
    <source>
        <dbReference type="SAM" id="MobiDB-lite"/>
    </source>
</evidence>
<comment type="subcellular location">
    <subcellularLocation>
        <location evidence="9">Cytoplasm</location>
    </subcellularLocation>
    <text evidence="9">Associates with ribosomes.</text>
</comment>
<evidence type="ECO:0000313" key="12">
    <source>
        <dbReference type="EMBL" id="WPJ96402.1"/>
    </source>
</evidence>
<dbReference type="InterPro" id="IPR003439">
    <property type="entry name" value="ABC_transporter-like_ATP-bd"/>
</dbReference>
<dbReference type="RefSeq" id="WP_319833261.1">
    <property type="nucleotide sequence ID" value="NZ_CP138858.1"/>
</dbReference>
<keyword evidence="2 9" id="KW-0677">Repeat</keyword>
<dbReference type="EMBL" id="CP138858">
    <property type="protein sequence ID" value="WPJ96402.1"/>
    <property type="molecule type" value="Genomic_DNA"/>
</dbReference>
<protein>
    <recommendedName>
        <fullName evidence="9">ATP-binding protein Uup</fullName>
        <ecNumber evidence="9">3.6.1.-</ecNumber>
    </recommendedName>
</protein>
<keyword evidence="5 9" id="KW-0378">Hydrolase</keyword>
<dbReference type="PROSITE" id="PS00211">
    <property type="entry name" value="ABC_TRANSPORTER_1"/>
    <property type="match status" value="2"/>
</dbReference>
<organism evidence="12 13">
    <name type="scientific">Coraliomargarita algicola</name>
    <dbReference type="NCBI Taxonomy" id="3092156"/>
    <lineage>
        <taxon>Bacteria</taxon>
        <taxon>Pseudomonadati</taxon>
        <taxon>Verrucomicrobiota</taxon>
        <taxon>Opitutia</taxon>
        <taxon>Puniceicoccales</taxon>
        <taxon>Coraliomargaritaceae</taxon>
        <taxon>Coraliomargarita</taxon>
    </lineage>
</organism>
<sequence length="631" mass="70785">MLLSYRNLTVSFGGPKLLDNAGLTIDKRERICLLGRNGEGKSTLLRILNSEIEQDQGEIEAIPGLRIGKLDQEVPAALEGTVFEIVAQGLGEAAQTIAKYHHLLHEIGEHPDDESIGEQLDEVQHQLDQTDGWAIEHKVENILQRVELDGDQEFSSLSGGNKRRALLARALIKQPHILLLDEPTNHLDIPGIRWLEEFLRKADIALLFVSHDRAFIQRVANKILDLDRGQLTRWECDYNTYLSRKAELLAGEAKQQAVFDKKLAEEEVWIRKGIQARRTRNEGRVRSLKKMREERAERRNIQGKTKLDLSDAQLSGRKVITVDDINYKWGQTPLIENFSTTIWRGDKIGIVGLNGSGKTTLLNLLLKKLEPNSGSITHGTKLEVAYFDQHRDQLDDKLSVAENVHPAGEMVNINGKPRHILSYLQDFLFTPQTSRSPITKLSGGERARLLLAKLFIQPANVLVLDEPTNDLDIETVELLEERLLEYNGTLLLVSHDRSFLDNVVTSTIALEGNGLIEEYVGGCEEWLKKQESNKASAKKQKPATTTATVNEAPPATAAPIQRKLSNKEREALKKLPGKIEKLEAEHAALAELMATPEYYQDPASQLAEDAKRLEKLESDILQAYEALEALS</sequence>
<evidence type="ECO:0000313" key="13">
    <source>
        <dbReference type="Proteomes" id="UP001324993"/>
    </source>
</evidence>
<dbReference type="InterPro" id="IPR003593">
    <property type="entry name" value="AAA+_ATPase"/>
</dbReference>
<evidence type="ECO:0000259" key="11">
    <source>
        <dbReference type="PROSITE" id="PS50893"/>
    </source>
</evidence>
<dbReference type="InterPro" id="IPR037118">
    <property type="entry name" value="Val-tRNA_synth_C_sf"/>
</dbReference>